<feature type="region of interest" description="Disordered" evidence="1">
    <location>
        <begin position="53"/>
        <end position="162"/>
    </location>
</feature>
<evidence type="ECO:0000256" key="1">
    <source>
        <dbReference type="SAM" id="MobiDB-lite"/>
    </source>
</evidence>
<dbReference type="RefSeq" id="XP_033684560.1">
    <property type="nucleotide sequence ID" value="XM_033833373.1"/>
</dbReference>
<accession>A0A6A6IGL6</accession>
<proteinExistence type="predicted"/>
<name>A0A6A6IGL6_9PLEO</name>
<reference evidence="2" key="1">
    <citation type="journal article" date="2020" name="Stud. Mycol.">
        <title>101 Dothideomycetes genomes: a test case for predicting lifestyles and emergence of pathogens.</title>
        <authorList>
            <person name="Haridas S."/>
            <person name="Albert R."/>
            <person name="Binder M."/>
            <person name="Bloem J."/>
            <person name="Labutti K."/>
            <person name="Salamov A."/>
            <person name="Andreopoulos B."/>
            <person name="Baker S."/>
            <person name="Barry K."/>
            <person name="Bills G."/>
            <person name="Bluhm B."/>
            <person name="Cannon C."/>
            <person name="Castanera R."/>
            <person name="Culley D."/>
            <person name="Daum C."/>
            <person name="Ezra D."/>
            <person name="Gonzalez J."/>
            <person name="Henrissat B."/>
            <person name="Kuo A."/>
            <person name="Liang C."/>
            <person name="Lipzen A."/>
            <person name="Lutzoni F."/>
            <person name="Magnuson J."/>
            <person name="Mondo S."/>
            <person name="Nolan M."/>
            <person name="Ohm R."/>
            <person name="Pangilinan J."/>
            <person name="Park H.-J."/>
            <person name="Ramirez L."/>
            <person name="Alfaro M."/>
            <person name="Sun H."/>
            <person name="Tritt A."/>
            <person name="Yoshinaga Y."/>
            <person name="Zwiers L.-H."/>
            <person name="Turgeon B."/>
            <person name="Goodwin S."/>
            <person name="Spatafora J."/>
            <person name="Crous P."/>
            <person name="Grigoriev I."/>
        </authorList>
    </citation>
    <scope>NUCLEOTIDE SEQUENCE</scope>
    <source>
        <strain evidence="2">CBS 122368</strain>
    </source>
</reference>
<organism evidence="2 3">
    <name type="scientific">Trematosphaeria pertusa</name>
    <dbReference type="NCBI Taxonomy" id="390896"/>
    <lineage>
        <taxon>Eukaryota</taxon>
        <taxon>Fungi</taxon>
        <taxon>Dikarya</taxon>
        <taxon>Ascomycota</taxon>
        <taxon>Pezizomycotina</taxon>
        <taxon>Dothideomycetes</taxon>
        <taxon>Pleosporomycetidae</taxon>
        <taxon>Pleosporales</taxon>
        <taxon>Massarineae</taxon>
        <taxon>Trematosphaeriaceae</taxon>
        <taxon>Trematosphaeria</taxon>
    </lineage>
</organism>
<dbReference type="Proteomes" id="UP000800094">
    <property type="component" value="Unassembled WGS sequence"/>
</dbReference>
<feature type="region of interest" description="Disordered" evidence="1">
    <location>
        <begin position="1"/>
        <end position="23"/>
    </location>
</feature>
<dbReference type="EMBL" id="ML987195">
    <property type="protein sequence ID" value="KAF2249556.1"/>
    <property type="molecule type" value="Genomic_DNA"/>
</dbReference>
<protein>
    <submittedName>
        <fullName evidence="2">Uncharacterized protein</fullName>
    </submittedName>
</protein>
<evidence type="ECO:0000313" key="3">
    <source>
        <dbReference type="Proteomes" id="UP000800094"/>
    </source>
</evidence>
<dbReference type="GeneID" id="54586703"/>
<feature type="compositionally biased region" description="Low complexity" evidence="1">
    <location>
        <begin position="13"/>
        <end position="23"/>
    </location>
</feature>
<feature type="compositionally biased region" description="Basic and acidic residues" evidence="1">
    <location>
        <begin position="105"/>
        <end position="116"/>
    </location>
</feature>
<sequence>MSAGSPCPRALESNGGLSSKNLSLLGRGRSFQERSLSSNGGGADIAALGDLQGGLKHEFDPGPSPLGLGKRRASSPEPHLDSVPGKRARMSGGGVRVGSEESDDEYRPGDSIRPSDEVADSEYDSPVRNSFSDKEQDNDAEDEKAEDTSHSNEEGYQSDDMEHTYHKNVVRCRARLMHSFHMEKHLLIGKLNSLSGRGDLSDEIKDGLVADVDQLLDISNEYKDTYTPLPSQHDKPQGTTTEARQGHNLYSLVTQNEKNQSINQGHLVLGGLEKESPRKELDPVLSRSRIPRAIQRAGKGSSSLCIHYTISQDTTTSAELRTKERLVAIQDRKTILPAKSTS</sequence>
<keyword evidence="3" id="KW-1185">Reference proteome</keyword>
<evidence type="ECO:0000313" key="2">
    <source>
        <dbReference type="EMBL" id="KAF2249556.1"/>
    </source>
</evidence>
<dbReference type="AlphaFoldDB" id="A0A6A6IGL6"/>
<gene>
    <name evidence="2" type="ORF">BU26DRAFT_565197</name>
</gene>